<dbReference type="PROSITE" id="PS51406">
    <property type="entry name" value="FIBRINOGEN_C_2"/>
    <property type="match status" value="1"/>
</dbReference>
<reference evidence="4" key="1">
    <citation type="submission" date="2017-11" db="EMBL/GenBank/DDBJ databases">
        <title>The sensing device of the deep-sea amphipod.</title>
        <authorList>
            <person name="Kobayashi H."/>
            <person name="Nagahama T."/>
            <person name="Arai W."/>
            <person name="Sasagawa Y."/>
            <person name="Umeda M."/>
            <person name="Hayashi T."/>
            <person name="Nikaido I."/>
            <person name="Watanabe H."/>
            <person name="Oguri K."/>
            <person name="Kitazato H."/>
            <person name="Fujioka K."/>
            <person name="Kido Y."/>
            <person name="Takami H."/>
        </authorList>
    </citation>
    <scope>NUCLEOTIDE SEQUENCE</scope>
    <source>
        <tissue evidence="4">Whole body</tissue>
    </source>
</reference>
<evidence type="ECO:0000256" key="2">
    <source>
        <dbReference type="SAM" id="SignalP"/>
    </source>
</evidence>
<feature type="compositionally biased region" description="Low complexity" evidence="1">
    <location>
        <begin position="508"/>
        <end position="530"/>
    </location>
</feature>
<organism evidence="4">
    <name type="scientific">Hirondellea gigas</name>
    <dbReference type="NCBI Taxonomy" id="1518452"/>
    <lineage>
        <taxon>Eukaryota</taxon>
        <taxon>Metazoa</taxon>
        <taxon>Ecdysozoa</taxon>
        <taxon>Arthropoda</taxon>
        <taxon>Crustacea</taxon>
        <taxon>Multicrustacea</taxon>
        <taxon>Malacostraca</taxon>
        <taxon>Eumalacostraca</taxon>
        <taxon>Peracarida</taxon>
        <taxon>Amphipoda</taxon>
        <taxon>Amphilochidea</taxon>
        <taxon>Lysianassida</taxon>
        <taxon>Lysianassidira</taxon>
        <taxon>Lysianassoidea</taxon>
        <taxon>Lysianassidae</taxon>
        <taxon>Hirondellea</taxon>
    </lineage>
</organism>
<feature type="signal peptide" evidence="2">
    <location>
        <begin position="1"/>
        <end position="29"/>
    </location>
</feature>
<proteinExistence type="evidence at transcript level"/>
<dbReference type="AlphaFoldDB" id="A0A6A7FPP6"/>
<dbReference type="InterPro" id="IPR036056">
    <property type="entry name" value="Fibrinogen-like_C"/>
</dbReference>
<feature type="compositionally biased region" description="Low complexity" evidence="1">
    <location>
        <begin position="300"/>
        <end position="311"/>
    </location>
</feature>
<feature type="compositionally biased region" description="Acidic residues" evidence="1">
    <location>
        <begin position="246"/>
        <end position="256"/>
    </location>
</feature>
<accession>A0A6A7FPP6</accession>
<keyword evidence="2" id="KW-0732">Signal</keyword>
<feature type="compositionally biased region" description="Basic residues" evidence="1">
    <location>
        <begin position="189"/>
        <end position="206"/>
    </location>
</feature>
<dbReference type="InterPro" id="IPR002181">
    <property type="entry name" value="Fibrinogen_a/b/g_C_dom"/>
</dbReference>
<feature type="chain" id="PRO_5025655153" evidence="2">
    <location>
        <begin position="30"/>
        <end position="571"/>
    </location>
</feature>
<evidence type="ECO:0000313" key="4">
    <source>
        <dbReference type="EMBL" id="LAC20576.1"/>
    </source>
</evidence>
<name>A0A6A7FPP6_9CRUS</name>
<dbReference type="Pfam" id="PF00147">
    <property type="entry name" value="Fibrinogen_C"/>
    <property type="match status" value="1"/>
</dbReference>
<dbReference type="GO" id="GO:0005615">
    <property type="term" value="C:extracellular space"/>
    <property type="evidence" value="ECO:0007669"/>
    <property type="project" value="TreeGrafter"/>
</dbReference>
<feature type="region of interest" description="Disordered" evidence="1">
    <location>
        <begin position="183"/>
        <end position="260"/>
    </location>
</feature>
<protein>
    <submittedName>
        <fullName evidence="4">Angiopoietin-related protein 2-like</fullName>
    </submittedName>
</protein>
<dbReference type="Gene3D" id="3.90.215.10">
    <property type="entry name" value="Gamma Fibrinogen, chain A, domain 1"/>
    <property type="match status" value="1"/>
</dbReference>
<dbReference type="EMBL" id="IACT01001216">
    <property type="protein sequence ID" value="LAC20576.1"/>
    <property type="molecule type" value="mRNA"/>
</dbReference>
<dbReference type="PANTHER" id="PTHR19143">
    <property type="entry name" value="FIBRINOGEN/TENASCIN/ANGIOPOEITIN"/>
    <property type="match status" value="1"/>
</dbReference>
<dbReference type="CDD" id="cd00087">
    <property type="entry name" value="FReD"/>
    <property type="match status" value="1"/>
</dbReference>
<evidence type="ECO:0000256" key="1">
    <source>
        <dbReference type="SAM" id="MobiDB-lite"/>
    </source>
</evidence>
<feature type="compositionally biased region" description="Basic and acidic residues" evidence="1">
    <location>
        <begin position="208"/>
        <end position="218"/>
    </location>
</feature>
<dbReference type="SMART" id="SM00186">
    <property type="entry name" value="FBG"/>
    <property type="match status" value="1"/>
</dbReference>
<feature type="region of interest" description="Disordered" evidence="1">
    <location>
        <begin position="36"/>
        <end position="62"/>
    </location>
</feature>
<dbReference type="SUPFAM" id="SSF56496">
    <property type="entry name" value="Fibrinogen C-terminal domain-like"/>
    <property type="match status" value="1"/>
</dbReference>
<sequence>MASAEHIRHRPAQSLFLVMFLVLVFGTAAVCSEPVYSEQRPGHASETKPETLPTPQALAGGKSSSAFTDVILNDRKKSVADNEVFDSSTKGQLNLLLSELREVKTEIREARQEHGRLASGVAEISGQVRIISDRKDQIKKKIRKLTKTLSKKDHHRKVKNGLRSLQQDHERILQAMTKAKLLRGNSARRNNRTNHHNHTSNHHNNRNKYNDKDNDVNDSKNSANGSVGGGESKPGKKSKGRNDIENSVDDNGEVAPEDNLPVVLPVEIEKKTDSSLDVILDNRNSNAAIAGNSIDSVPSTTTTTTTTTTTPEPTPEPLPANCYEVLQHGNWTSGIYYIQPDSMEPMKVWCDQSTDGGGWTLMVARKPQDTQEDFSRPWADYKRGFGQPETEYWIGLEVLHQMTKNKRHELRVNITDWQKSEYHAQWKEFTVGSEDEAYILNVGRYVVSSSTAGDALKWHNSMKFSTVDRDNDALMGGHCARKNQGGWWYRGYRGCYQAHPTGIYQRRTSSTTMAPSTTSTPKTSANSTVTTTSSNIIRNVEHGPFIYWINWRSNNNLYPKTMFLMIRPGLN</sequence>
<dbReference type="InterPro" id="IPR014716">
    <property type="entry name" value="Fibrinogen_a/b/g_C_1"/>
</dbReference>
<feature type="region of interest" description="Disordered" evidence="1">
    <location>
        <begin position="290"/>
        <end position="317"/>
    </location>
</feature>
<dbReference type="InterPro" id="IPR050373">
    <property type="entry name" value="Fibrinogen_C-term_domain"/>
</dbReference>
<dbReference type="NCBIfam" id="NF040941">
    <property type="entry name" value="GGGWT_bact"/>
    <property type="match status" value="1"/>
</dbReference>
<evidence type="ECO:0000259" key="3">
    <source>
        <dbReference type="PROSITE" id="PS51406"/>
    </source>
</evidence>
<feature type="domain" description="Fibrinogen C-terminal" evidence="3">
    <location>
        <begin position="313"/>
        <end position="504"/>
    </location>
</feature>
<feature type="compositionally biased region" description="Basic and acidic residues" evidence="1">
    <location>
        <begin position="40"/>
        <end position="49"/>
    </location>
</feature>
<feature type="region of interest" description="Disordered" evidence="1">
    <location>
        <begin position="507"/>
        <end position="530"/>
    </location>
</feature>
<feature type="compositionally biased region" description="Polar residues" evidence="1">
    <location>
        <begin position="290"/>
        <end position="299"/>
    </location>
</feature>